<keyword evidence="18" id="KW-1185">Reference proteome</keyword>
<evidence type="ECO:0000313" key="18">
    <source>
        <dbReference type="Proteomes" id="UP000327013"/>
    </source>
</evidence>
<feature type="binding site" description="axial binding residue" evidence="12">
    <location>
        <position position="282"/>
    </location>
    <ligand>
        <name>heme b</name>
        <dbReference type="ChEBI" id="CHEBI:60344"/>
        <label>1</label>
    </ligand>
    <ligandPart>
        <name>Fe</name>
        <dbReference type="ChEBI" id="CHEBI:18248"/>
    </ligandPart>
</feature>
<gene>
    <name evidence="17" type="ORF">FH972_014254</name>
</gene>
<feature type="domain" description="Cytochrome b561" evidence="16">
    <location>
        <begin position="177"/>
        <end position="373"/>
    </location>
</feature>
<comment type="cofactor">
    <cofactor evidence="11">
        <name>heme b</name>
        <dbReference type="ChEBI" id="CHEBI:60344"/>
    </cofactor>
    <text evidence="11">Binds 2 heme b groups non-covalently.</text>
</comment>
<comment type="subcellular location">
    <subcellularLocation>
        <location evidence="1">Membrane</location>
        <topology evidence="1">Multi-pass membrane protein</topology>
    </subcellularLocation>
</comment>
<name>A0A5N6R9J7_9ROSI</name>
<evidence type="ECO:0000256" key="1">
    <source>
        <dbReference type="ARBA" id="ARBA00004141"/>
    </source>
</evidence>
<dbReference type="AlphaFoldDB" id="A0A5N6R9J7"/>
<sequence>MGKGLTTLLLSCVLFSLCASSFAQTCKSYTFTSSNRVYSSCTDLPVLSSFLHWSYDQSTNKVEIAYRHTGTSTSNWVAWAINPTGQGMVGAQALVAYQNSSSAIHAYTSPVSGYGTTLAEGSLSFGVSNLSATFVNSEMTIFATLTLDSSLTTVNQVWQQGPLSGGSPSSHDTSSSSANMQSAGTLNFLNDQATTTSAGGVVTARRRRQNVHGVLNAVSWGTLMPLGAMIARYLKVFKSADPAWFYLHIACQTSAYVIGVAGWATGLKLGSEASSVNQYDAHRNIGITLFCLGSLQVFALLLRPKKDHKYRLYWNIYHHSVGYSVIILSIINIYKGLDILDPEKKWKRIYSGILIFIGAVAAILEAITWFIVIKRKQTSSVNYPEYGNGMNGTNGYAARKENGV</sequence>
<dbReference type="InterPro" id="IPR006593">
    <property type="entry name" value="Cyt_b561/ferric_Rdtase_TM"/>
</dbReference>
<keyword evidence="2 11" id="KW-0813">Transport</keyword>
<feature type="transmembrane region" description="Helical" evidence="13">
    <location>
        <begin position="284"/>
        <end position="302"/>
    </location>
</feature>
<evidence type="ECO:0000256" key="2">
    <source>
        <dbReference type="ARBA" id="ARBA00022448"/>
    </source>
</evidence>
<dbReference type="CDD" id="cd08760">
    <property type="entry name" value="Cyt_b561_FRRS1_like"/>
    <property type="match status" value="1"/>
</dbReference>
<keyword evidence="4 13" id="KW-0812">Transmembrane</keyword>
<keyword evidence="3" id="KW-0349">Heme</keyword>
<keyword evidence="5 12" id="KW-0479">Metal-binding</keyword>
<keyword evidence="7 11" id="KW-0249">Electron transport</keyword>
<evidence type="ECO:0000256" key="12">
    <source>
        <dbReference type="PIRSR" id="PIRSR037471-1"/>
    </source>
</evidence>
<dbReference type="Pfam" id="PF04526">
    <property type="entry name" value="DUF568"/>
    <property type="match status" value="1"/>
</dbReference>
<dbReference type="PIRSF" id="PIRSF037471">
    <property type="entry name" value="UCP037471"/>
    <property type="match status" value="1"/>
</dbReference>
<protein>
    <recommendedName>
        <fullName evidence="11">Cytochrome b561 and DOMON domain-containing protein</fullName>
    </recommendedName>
</protein>
<feature type="binding site" description="axial binding residue" evidence="12">
    <location>
        <position position="212"/>
    </location>
    <ligand>
        <name>heme b</name>
        <dbReference type="ChEBI" id="CHEBI:60344"/>
        <label>1</label>
    </ligand>
    <ligandPart>
        <name>Fe</name>
        <dbReference type="ChEBI" id="CHEBI:18248"/>
    </ligandPart>
</feature>
<dbReference type="Gene3D" id="1.20.120.1770">
    <property type="match status" value="1"/>
</dbReference>
<dbReference type="SMART" id="SM00665">
    <property type="entry name" value="B561"/>
    <property type="match status" value="1"/>
</dbReference>
<evidence type="ECO:0000256" key="8">
    <source>
        <dbReference type="ARBA" id="ARBA00022989"/>
    </source>
</evidence>
<organism evidence="17 18">
    <name type="scientific">Carpinus fangiana</name>
    <dbReference type="NCBI Taxonomy" id="176857"/>
    <lineage>
        <taxon>Eukaryota</taxon>
        <taxon>Viridiplantae</taxon>
        <taxon>Streptophyta</taxon>
        <taxon>Embryophyta</taxon>
        <taxon>Tracheophyta</taxon>
        <taxon>Spermatophyta</taxon>
        <taxon>Magnoliopsida</taxon>
        <taxon>eudicotyledons</taxon>
        <taxon>Gunneridae</taxon>
        <taxon>Pentapetalae</taxon>
        <taxon>rosids</taxon>
        <taxon>fabids</taxon>
        <taxon>Fagales</taxon>
        <taxon>Betulaceae</taxon>
        <taxon>Carpinus</taxon>
    </lineage>
</organism>
<dbReference type="InterPro" id="IPR045265">
    <property type="entry name" value="AIR12_DOMON"/>
</dbReference>
<feature type="transmembrane region" description="Helical" evidence="13">
    <location>
        <begin position="314"/>
        <end position="334"/>
    </location>
</feature>
<keyword evidence="12" id="KW-0408">Iron</keyword>
<dbReference type="InterPro" id="IPR005018">
    <property type="entry name" value="DOMON_domain"/>
</dbReference>
<dbReference type="PANTHER" id="PTHR23130">
    <property type="entry name" value="CYTOCHROME B561 AND DOMON DOMAIN-CONTAINING PROTEIN"/>
    <property type="match status" value="1"/>
</dbReference>
<evidence type="ECO:0000256" key="6">
    <source>
        <dbReference type="ARBA" id="ARBA00022729"/>
    </source>
</evidence>
<proteinExistence type="predicted"/>
<evidence type="ECO:0000256" key="9">
    <source>
        <dbReference type="ARBA" id="ARBA00023136"/>
    </source>
</evidence>
<feature type="domain" description="DOMON" evidence="15">
    <location>
        <begin position="47"/>
        <end position="161"/>
    </location>
</feature>
<evidence type="ECO:0000256" key="11">
    <source>
        <dbReference type="PIRNR" id="PIRNR037471"/>
    </source>
</evidence>
<evidence type="ECO:0000256" key="4">
    <source>
        <dbReference type="ARBA" id="ARBA00022692"/>
    </source>
</evidence>
<evidence type="ECO:0000256" key="13">
    <source>
        <dbReference type="SAM" id="Phobius"/>
    </source>
</evidence>
<dbReference type="PANTHER" id="PTHR23130:SF167">
    <property type="entry name" value="CYTOCHROME B561 AND DOMON DOMAIN-CONTAINING PROTEIN"/>
    <property type="match status" value="1"/>
</dbReference>
<dbReference type="EMBL" id="CM017326">
    <property type="protein sequence ID" value="KAE8075549.1"/>
    <property type="molecule type" value="Genomic_DNA"/>
</dbReference>
<evidence type="ECO:0000256" key="7">
    <source>
        <dbReference type="ARBA" id="ARBA00022982"/>
    </source>
</evidence>
<dbReference type="CDD" id="cd09629">
    <property type="entry name" value="DOMON_CIL1_like"/>
    <property type="match status" value="1"/>
</dbReference>
<feature type="binding site" description="axial binding residue" evidence="12">
    <location>
        <position position="318"/>
    </location>
    <ligand>
        <name>heme b</name>
        <dbReference type="ChEBI" id="CHEBI:60344"/>
        <label>1</label>
    </ligand>
    <ligandPart>
        <name>Fe</name>
        <dbReference type="ChEBI" id="CHEBI:18248"/>
    </ligandPart>
</feature>
<evidence type="ECO:0000259" key="15">
    <source>
        <dbReference type="PROSITE" id="PS50836"/>
    </source>
</evidence>
<evidence type="ECO:0000256" key="10">
    <source>
        <dbReference type="ARBA" id="ARBA00053871"/>
    </source>
</evidence>
<accession>A0A5N6R9J7</accession>
<feature type="transmembrane region" description="Helical" evidence="13">
    <location>
        <begin position="243"/>
        <end position="264"/>
    </location>
</feature>
<evidence type="ECO:0000313" key="17">
    <source>
        <dbReference type="EMBL" id="KAE8075549.1"/>
    </source>
</evidence>
<keyword evidence="8 13" id="KW-1133">Transmembrane helix</keyword>
<dbReference type="PROSITE" id="PS50836">
    <property type="entry name" value="DOMON"/>
    <property type="match status" value="1"/>
</dbReference>
<feature type="chain" id="PRO_5024315526" description="Cytochrome b561 and DOMON domain-containing protein" evidence="14">
    <location>
        <begin position="24"/>
        <end position="404"/>
    </location>
</feature>
<dbReference type="OrthoDB" id="2419613at2759"/>
<evidence type="ECO:0000256" key="3">
    <source>
        <dbReference type="ARBA" id="ARBA00022617"/>
    </source>
</evidence>
<feature type="transmembrane region" description="Helical" evidence="13">
    <location>
        <begin position="213"/>
        <end position="231"/>
    </location>
</feature>
<dbReference type="FunFam" id="1.20.120.1770:FF:000007">
    <property type="entry name" value="Cytochrome b561 and DOMON domain-containing protein"/>
    <property type="match status" value="1"/>
</dbReference>
<feature type="signal peptide" evidence="14">
    <location>
        <begin position="1"/>
        <end position="23"/>
    </location>
</feature>
<dbReference type="GO" id="GO:0046872">
    <property type="term" value="F:metal ion binding"/>
    <property type="evidence" value="ECO:0007669"/>
    <property type="project" value="UniProtKB-KW"/>
</dbReference>
<feature type="transmembrane region" description="Helical" evidence="13">
    <location>
        <begin position="349"/>
        <end position="372"/>
    </location>
</feature>
<keyword evidence="6 14" id="KW-0732">Signal</keyword>
<feature type="binding site" description="axial binding residue" evidence="12">
    <location>
        <position position="248"/>
    </location>
    <ligand>
        <name>heme b</name>
        <dbReference type="ChEBI" id="CHEBI:60344"/>
        <label>1</label>
    </ligand>
    <ligandPart>
        <name>Fe</name>
        <dbReference type="ChEBI" id="CHEBI:18248"/>
    </ligandPart>
</feature>
<dbReference type="PROSITE" id="PS50939">
    <property type="entry name" value="CYTOCHROME_B561"/>
    <property type="match status" value="1"/>
</dbReference>
<evidence type="ECO:0000259" key="16">
    <source>
        <dbReference type="PROSITE" id="PS50939"/>
    </source>
</evidence>
<keyword evidence="9 11" id="KW-0472">Membrane</keyword>
<dbReference type="Proteomes" id="UP000327013">
    <property type="component" value="Chromosome 6"/>
</dbReference>
<dbReference type="Pfam" id="PF03188">
    <property type="entry name" value="Cytochrom_B561"/>
    <property type="match status" value="1"/>
</dbReference>
<evidence type="ECO:0000256" key="14">
    <source>
        <dbReference type="SAM" id="SignalP"/>
    </source>
</evidence>
<reference evidence="17 18" key="1">
    <citation type="submission" date="2019-06" db="EMBL/GenBank/DDBJ databases">
        <title>A chromosomal-level reference genome of Carpinus fangiana (Coryloideae, Betulaceae).</title>
        <authorList>
            <person name="Yang X."/>
            <person name="Wang Z."/>
            <person name="Zhang L."/>
            <person name="Hao G."/>
            <person name="Liu J."/>
            <person name="Yang Y."/>
        </authorList>
    </citation>
    <scope>NUCLEOTIDE SEQUENCE [LARGE SCALE GENOMIC DNA]</scope>
    <source>
        <strain evidence="17">Cfa_2016G</strain>
        <tissue evidence="17">Leaf</tissue>
    </source>
</reference>
<dbReference type="GO" id="GO:0016020">
    <property type="term" value="C:membrane"/>
    <property type="evidence" value="ECO:0007669"/>
    <property type="project" value="UniProtKB-SubCell"/>
</dbReference>
<comment type="function">
    <text evidence="10">May act as a catecholamine-responsive trans-membrane electron transporter.</text>
</comment>
<evidence type="ECO:0000256" key="5">
    <source>
        <dbReference type="ARBA" id="ARBA00022723"/>
    </source>
</evidence>
<dbReference type="InterPro" id="IPR017214">
    <property type="entry name" value="UCP037471"/>
</dbReference>